<feature type="region of interest" description="Disordered" evidence="1">
    <location>
        <begin position="122"/>
        <end position="178"/>
    </location>
</feature>
<dbReference type="EMBL" id="BMAW01064331">
    <property type="protein sequence ID" value="GFT44667.1"/>
    <property type="molecule type" value="Genomic_DNA"/>
</dbReference>
<dbReference type="Proteomes" id="UP000887013">
    <property type="component" value="Unassembled WGS sequence"/>
</dbReference>
<protein>
    <submittedName>
        <fullName evidence="2">Uncharacterized protein</fullName>
    </submittedName>
</protein>
<name>A0A8X6P0G0_NEPPI</name>
<feature type="compositionally biased region" description="Basic and acidic residues" evidence="1">
    <location>
        <begin position="156"/>
        <end position="165"/>
    </location>
</feature>
<accession>A0A8X6P0G0</accession>
<dbReference type="AlphaFoldDB" id="A0A8X6P0G0"/>
<comment type="caution">
    <text evidence="2">The sequence shown here is derived from an EMBL/GenBank/DDBJ whole genome shotgun (WGS) entry which is preliminary data.</text>
</comment>
<evidence type="ECO:0000256" key="1">
    <source>
        <dbReference type="SAM" id="MobiDB-lite"/>
    </source>
</evidence>
<organism evidence="2 3">
    <name type="scientific">Nephila pilipes</name>
    <name type="common">Giant wood spider</name>
    <name type="synonym">Nephila maculata</name>
    <dbReference type="NCBI Taxonomy" id="299642"/>
    <lineage>
        <taxon>Eukaryota</taxon>
        <taxon>Metazoa</taxon>
        <taxon>Ecdysozoa</taxon>
        <taxon>Arthropoda</taxon>
        <taxon>Chelicerata</taxon>
        <taxon>Arachnida</taxon>
        <taxon>Araneae</taxon>
        <taxon>Araneomorphae</taxon>
        <taxon>Entelegynae</taxon>
        <taxon>Araneoidea</taxon>
        <taxon>Nephilidae</taxon>
        <taxon>Nephila</taxon>
    </lineage>
</organism>
<keyword evidence="3" id="KW-1185">Reference proteome</keyword>
<evidence type="ECO:0000313" key="2">
    <source>
        <dbReference type="EMBL" id="GFT44667.1"/>
    </source>
</evidence>
<gene>
    <name evidence="2" type="ORF">NPIL_244821</name>
</gene>
<proteinExistence type="predicted"/>
<sequence length="178" mass="20265">MDNNFLRLILLKSASFLEGIIPVEKILERNNGQTELRSKRGRTREVQETLRGKRVGRKEGLGWRGALGSRKDFKGIIGKIGGSQREPQIRRNFGPDINQKKRKKFVICVLVGRLTRGRHTYKEGPSMKQWGDRVGKQAWTDQGSPGDAARKASWSEGKHRIERRLGKSQGFGKELSER</sequence>
<evidence type="ECO:0000313" key="3">
    <source>
        <dbReference type="Proteomes" id="UP000887013"/>
    </source>
</evidence>
<reference evidence="2" key="1">
    <citation type="submission" date="2020-08" db="EMBL/GenBank/DDBJ databases">
        <title>Multicomponent nature underlies the extraordinary mechanical properties of spider dragline silk.</title>
        <authorList>
            <person name="Kono N."/>
            <person name="Nakamura H."/>
            <person name="Mori M."/>
            <person name="Yoshida Y."/>
            <person name="Ohtoshi R."/>
            <person name="Malay A.D."/>
            <person name="Moran D.A.P."/>
            <person name="Tomita M."/>
            <person name="Numata K."/>
            <person name="Arakawa K."/>
        </authorList>
    </citation>
    <scope>NUCLEOTIDE SEQUENCE</scope>
</reference>